<gene>
    <name evidence="1" type="ORF">ZEAMMB73_Zm00001d029566</name>
</gene>
<name>A0A1D6K619_MAIZE</name>
<accession>A0A1D6K619</accession>
<protein>
    <submittedName>
        <fullName evidence="1">DUF1336 domain containing protein expressed</fullName>
    </submittedName>
</protein>
<feature type="non-terminal residue" evidence="1">
    <location>
        <position position="1"/>
    </location>
</feature>
<dbReference type="EMBL" id="CM007647">
    <property type="protein sequence ID" value="ONL99016.1"/>
    <property type="molecule type" value="Genomic_DNA"/>
</dbReference>
<sequence length="107" mass="11653">SVRASPPASVRPPPPRTASTTAGRAEGRGVAIALPLVNNGAADARAHARRRCSQRSEIHLQIKHGIHSLHNIPPLPTAQDNLLNHISKIFLRYAYNEQEPSLKFRAA</sequence>
<evidence type="ECO:0000313" key="1">
    <source>
        <dbReference type="EMBL" id="ONL99016.1"/>
    </source>
</evidence>
<reference evidence="1" key="1">
    <citation type="submission" date="2015-12" db="EMBL/GenBank/DDBJ databases">
        <title>Update maize B73 reference genome by single molecule sequencing technologies.</title>
        <authorList>
            <consortium name="Maize Genome Sequencing Project"/>
            <person name="Ware D."/>
        </authorList>
    </citation>
    <scope>NUCLEOTIDE SEQUENCE [LARGE SCALE GENOMIC DNA]</scope>
    <source>
        <tissue evidence="1">Seedling</tissue>
    </source>
</reference>
<dbReference type="AlphaFoldDB" id="A0A1D6K619"/>
<proteinExistence type="predicted"/>
<organism evidence="1">
    <name type="scientific">Zea mays</name>
    <name type="common">Maize</name>
    <dbReference type="NCBI Taxonomy" id="4577"/>
    <lineage>
        <taxon>Eukaryota</taxon>
        <taxon>Viridiplantae</taxon>
        <taxon>Streptophyta</taxon>
        <taxon>Embryophyta</taxon>
        <taxon>Tracheophyta</taxon>
        <taxon>Spermatophyta</taxon>
        <taxon>Magnoliopsida</taxon>
        <taxon>Liliopsida</taxon>
        <taxon>Poales</taxon>
        <taxon>Poaceae</taxon>
        <taxon>PACMAD clade</taxon>
        <taxon>Panicoideae</taxon>
        <taxon>Andropogonodae</taxon>
        <taxon>Andropogoneae</taxon>
        <taxon>Tripsacinae</taxon>
        <taxon>Zea</taxon>
    </lineage>
</organism>